<dbReference type="CDD" id="cd03467">
    <property type="entry name" value="Rieske"/>
    <property type="match status" value="1"/>
</dbReference>
<evidence type="ECO:0000256" key="4">
    <source>
        <dbReference type="ARBA" id="ARBA00022723"/>
    </source>
</evidence>
<keyword evidence="4" id="KW-0479">Metal-binding</keyword>
<dbReference type="InterPro" id="IPR036922">
    <property type="entry name" value="Rieske_2Fe-2S_sf"/>
</dbReference>
<dbReference type="Proteomes" id="UP000502508">
    <property type="component" value="Chromosome"/>
</dbReference>
<keyword evidence="13" id="KW-1185">Reference proteome</keyword>
<evidence type="ECO:0000313" key="13">
    <source>
        <dbReference type="Proteomes" id="UP000502508"/>
    </source>
</evidence>
<dbReference type="RefSeq" id="WP_232071794.1">
    <property type="nucleotide sequence ID" value="NZ_AP022870.1"/>
</dbReference>
<comment type="cofactor">
    <cofactor evidence="9">
        <name>[2Fe-2S] cluster</name>
        <dbReference type="ChEBI" id="CHEBI:190135"/>
    </cofactor>
</comment>
<dbReference type="InterPro" id="IPR005805">
    <property type="entry name" value="Rieske_Fe-S_prot_C"/>
</dbReference>
<dbReference type="PANTHER" id="PTHR10134">
    <property type="entry name" value="CYTOCHROME B-C1 COMPLEX SUBUNIT RIESKE, MITOCHONDRIAL"/>
    <property type="match status" value="1"/>
</dbReference>
<dbReference type="EMBL" id="AP022870">
    <property type="protein sequence ID" value="BCB78488.1"/>
    <property type="molecule type" value="Genomic_DNA"/>
</dbReference>
<feature type="compositionally biased region" description="Low complexity" evidence="10">
    <location>
        <begin position="46"/>
        <end position="70"/>
    </location>
</feature>
<dbReference type="InterPro" id="IPR014349">
    <property type="entry name" value="Rieske_Fe-S_prot"/>
</dbReference>
<evidence type="ECO:0000313" key="12">
    <source>
        <dbReference type="EMBL" id="BCB78488.1"/>
    </source>
</evidence>
<keyword evidence="5" id="KW-0408">Iron</keyword>
<evidence type="ECO:0000256" key="7">
    <source>
        <dbReference type="ARBA" id="ARBA00023157"/>
    </source>
</evidence>
<evidence type="ECO:0000256" key="8">
    <source>
        <dbReference type="ARBA" id="ARBA00029586"/>
    </source>
</evidence>
<keyword evidence="6" id="KW-0411">Iron-sulfur</keyword>
<dbReference type="FunFam" id="2.102.10.10:FF:000016">
    <property type="entry name" value="Nitrite reductase/ring-hydroxylating ferredoxin subunit"/>
    <property type="match status" value="1"/>
</dbReference>
<dbReference type="GO" id="GO:0004497">
    <property type="term" value="F:monooxygenase activity"/>
    <property type="evidence" value="ECO:0007669"/>
    <property type="project" value="UniProtKB-ARBA"/>
</dbReference>
<evidence type="ECO:0000259" key="11">
    <source>
        <dbReference type="PROSITE" id="PS51296"/>
    </source>
</evidence>
<dbReference type="GO" id="GO:0016020">
    <property type="term" value="C:membrane"/>
    <property type="evidence" value="ECO:0007669"/>
    <property type="project" value="InterPro"/>
</dbReference>
<organism evidence="12 13">
    <name type="scientific">Phytohabitans flavus</name>
    <dbReference type="NCBI Taxonomy" id="1076124"/>
    <lineage>
        <taxon>Bacteria</taxon>
        <taxon>Bacillati</taxon>
        <taxon>Actinomycetota</taxon>
        <taxon>Actinomycetes</taxon>
        <taxon>Micromonosporales</taxon>
        <taxon>Micromonosporaceae</taxon>
    </lineage>
</organism>
<evidence type="ECO:0000256" key="5">
    <source>
        <dbReference type="ARBA" id="ARBA00023004"/>
    </source>
</evidence>
<dbReference type="PROSITE" id="PS51296">
    <property type="entry name" value="RIESKE"/>
    <property type="match status" value="1"/>
</dbReference>
<evidence type="ECO:0000256" key="9">
    <source>
        <dbReference type="ARBA" id="ARBA00034078"/>
    </source>
</evidence>
<dbReference type="KEGG" id="pfla:Pflav_048980"/>
<name>A0A6F8XXM2_9ACTN</name>
<reference evidence="12 13" key="2">
    <citation type="submission" date="2020-03" db="EMBL/GenBank/DDBJ databases">
        <authorList>
            <person name="Ichikawa N."/>
            <person name="Kimura A."/>
            <person name="Kitahashi Y."/>
            <person name="Uohara A."/>
        </authorList>
    </citation>
    <scope>NUCLEOTIDE SEQUENCE [LARGE SCALE GENOMIC DNA]</scope>
    <source>
        <strain evidence="12 13">NBRC 107702</strain>
    </source>
</reference>
<sequence>MPDMLASMEKVNAQPTTMARRNVLAAGAVGVGAAGLLAACGGGDEPAPSTSTTTAAPPTGAAPSGSASGGALPANAVARTADIPVGSGAIFPGQQVVVTQPTAGEFRAFSAQCTHQGCLVSQMDGAEIICACHVSRFSITDGSVIDGPAPSPLPARSISVEGESIVLR</sequence>
<keyword evidence="7" id="KW-1015">Disulfide bond</keyword>
<evidence type="ECO:0000256" key="1">
    <source>
        <dbReference type="ARBA" id="ARBA00002494"/>
    </source>
</evidence>
<dbReference type="SUPFAM" id="SSF50022">
    <property type="entry name" value="ISP domain"/>
    <property type="match status" value="1"/>
</dbReference>
<evidence type="ECO:0000256" key="3">
    <source>
        <dbReference type="ARBA" id="ARBA00022714"/>
    </source>
</evidence>
<feature type="region of interest" description="Disordered" evidence="10">
    <location>
        <begin position="42"/>
        <end position="70"/>
    </location>
</feature>
<evidence type="ECO:0000256" key="6">
    <source>
        <dbReference type="ARBA" id="ARBA00023014"/>
    </source>
</evidence>
<dbReference type="GO" id="GO:0051537">
    <property type="term" value="F:2 iron, 2 sulfur cluster binding"/>
    <property type="evidence" value="ECO:0007669"/>
    <property type="project" value="UniProtKB-KW"/>
</dbReference>
<reference evidence="12 13" key="1">
    <citation type="submission" date="2020-03" db="EMBL/GenBank/DDBJ databases">
        <title>Whole genome shotgun sequence of Phytohabitans flavus NBRC 107702.</title>
        <authorList>
            <person name="Komaki H."/>
            <person name="Tamura T."/>
        </authorList>
    </citation>
    <scope>NUCLEOTIDE SEQUENCE [LARGE SCALE GENOMIC DNA]</scope>
    <source>
        <strain evidence="12 13">NBRC 107702</strain>
    </source>
</reference>
<dbReference type="Gene3D" id="2.102.10.10">
    <property type="entry name" value="Rieske [2Fe-2S] iron-sulphur domain"/>
    <property type="match status" value="1"/>
</dbReference>
<protein>
    <recommendedName>
        <fullName evidence="2">Cytochrome bc1 complex Rieske iron-sulfur subunit</fullName>
    </recommendedName>
    <alternativeName>
        <fullName evidence="8">Cytochrome bc1 reductase complex subunit QcrA</fullName>
    </alternativeName>
</protein>
<evidence type="ECO:0000256" key="2">
    <source>
        <dbReference type="ARBA" id="ARBA00015816"/>
    </source>
</evidence>
<dbReference type="GO" id="GO:0016705">
    <property type="term" value="F:oxidoreductase activity, acting on paired donors, with incorporation or reduction of molecular oxygen"/>
    <property type="evidence" value="ECO:0007669"/>
    <property type="project" value="UniProtKB-ARBA"/>
</dbReference>
<gene>
    <name evidence="12" type="ORF">Pflav_048980</name>
</gene>
<dbReference type="GO" id="GO:0046872">
    <property type="term" value="F:metal ion binding"/>
    <property type="evidence" value="ECO:0007669"/>
    <property type="project" value="UniProtKB-KW"/>
</dbReference>
<keyword evidence="3" id="KW-0001">2Fe-2S</keyword>
<feature type="domain" description="Rieske" evidence="11">
    <location>
        <begin position="75"/>
        <end position="167"/>
    </location>
</feature>
<dbReference type="Pfam" id="PF00355">
    <property type="entry name" value="Rieske"/>
    <property type="match status" value="1"/>
</dbReference>
<dbReference type="InterPro" id="IPR017941">
    <property type="entry name" value="Rieske_2Fe-2S"/>
</dbReference>
<comment type="function">
    <text evidence="1">Iron-sulfur subunit of the cytochrome bc1 complex, an essential component of the respiratory electron transport chain required for ATP synthesis. The bc1 complex catalyzes the oxidation of menaquinol and the reduction of cytochrome c in the respiratory chain. The bc1 complex operates through a Q-cycle mechanism that couples electron transfer to generation of the proton gradient that drives ATP synthesis.</text>
</comment>
<proteinExistence type="predicted"/>
<accession>A0A6F8XXM2</accession>
<evidence type="ECO:0000256" key="10">
    <source>
        <dbReference type="SAM" id="MobiDB-lite"/>
    </source>
</evidence>
<dbReference type="AlphaFoldDB" id="A0A6F8XXM2"/>
<dbReference type="PRINTS" id="PR00162">
    <property type="entry name" value="RIESKE"/>
</dbReference>